<dbReference type="AlphaFoldDB" id="A0A2S6F280"/>
<dbReference type="OrthoDB" id="5648533at2"/>
<dbReference type="RefSeq" id="WP_027227688.1">
    <property type="nucleotide sequence ID" value="NZ_CP017601.1"/>
</dbReference>
<dbReference type="Proteomes" id="UP000239239">
    <property type="component" value="Unassembled WGS sequence"/>
</dbReference>
<proteinExistence type="predicted"/>
<dbReference type="EMBL" id="PQWY01000010">
    <property type="protein sequence ID" value="PPK31521.1"/>
    <property type="molecule type" value="Genomic_DNA"/>
</dbReference>
<gene>
    <name evidence="1" type="ORF">C3928_05675</name>
</gene>
<sequence length="424" mass="48532">MRNNKMGEKIPSFFHHDNKANSPQILVDAPLIIKDSELLDLLNVPVDRDEKYHLLISCIRSHSCDYLNQRIKVKSHTIIEGDEHTPPHWTTFATKREYGYLNPGNKDIELTTTLANIIATNELNFSSAQMVALFRELIIKGVDFTAIDQSPYLNLIHPKSGNNPLKSLIAASLGDYEIIHLLHDFMSYIENKVPHDEQLLIINNQDNFEFEAMRPAEFLLRLGHEDLALRLYKMGAQPTVQAFRLACSSYGTTIHYEEAMECIQVLMNSVELDETDLLEGKNSLQKASPTQYNEMLTRILRSLQEDSELDTGHSSLFEMMQKDYIENYQDKMSISFRDFCQKVAKSDHPLIQKYALLRIGQENVGNGLFSDYYRTESRHLAENKWAFLNKNQRANQLLINLINVIDIALIGIQLGSLSTPSARL</sequence>
<comment type="caution">
    <text evidence="1">The sequence shown here is derived from an EMBL/GenBank/DDBJ whole genome shotgun (WGS) entry which is preliminary data.</text>
</comment>
<reference evidence="1 2" key="1">
    <citation type="submission" date="2018-02" db="EMBL/GenBank/DDBJ databases">
        <title>Draft genome sequences of four Legionella pneumophila clinical strains isolated in Ontario.</title>
        <authorList>
            <person name="Fortuna A."/>
            <person name="Ramnarine R."/>
            <person name="Li A."/>
            <person name="Frantz C."/>
            <person name="Mallo G."/>
        </authorList>
    </citation>
    <scope>NUCLEOTIDE SEQUENCE [LARGE SCALE GENOMIC DNA]</scope>
    <source>
        <strain evidence="1 2">LG61</strain>
    </source>
</reference>
<name>A0A2S6F280_LEGPN</name>
<protein>
    <submittedName>
        <fullName evidence="1">Uncharacterized protein</fullName>
    </submittedName>
</protein>
<evidence type="ECO:0000313" key="2">
    <source>
        <dbReference type="Proteomes" id="UP000239239"/>
    </source>
</evidence>
<evidence type="ECO:0000313" key="1">
    <source>
        <dbReference type="EMBL" id="PPK31521.1"/>
    </source>
</evidence>
<organism evidence="1 2">
    <name type="scientific">Legionella pneumophila</name>
    <dbReference type="NCBI Taxonomy" id="446"/>
    <lineage>
        <taxon>Bacteria</taxon>
        <taxon>Pseudomonadati</taxon>
        <taxon>Pseudomonadota</taxon>
        <taxon>Gammaproteobacteria</taxon>
        <taxon>Legionellales</taxon>
        <taxon>Legionellaceae</taxon>
        <taxon>Legionella</taxon>
    </lineage>
</organism>
<accession>A0A2S6F280</accession>